<dbReference type="PANTHER" id="PTHR21071">
    <property type="entry name" value="UDP-N-ACETYLENOLPYRUVOYLGLUCOSAMINE REDUCTASE"/>
    <property type="match status" value="1"/>
</dbReference>
<dbReference type="InterPro" id="IPR016166">
    <property type="entry name" value="FAD-bd_PCMH"/>
</dbReference>
<dbReference type="GO" id="GO:0008360">
    <property type="term" value="P:regulation of cell shape"/>
    <property type="evidence" value="ECO:0007669"/>
    <property type="project" value="UniProtKB-KW"/>
</dbReference>
<comment type="similarity">
    <text evidence="19">Belongs to the MurB family.</text>
</comment>
<dbReference type="PROSITE" id="PS51387">
    <property type="entry name" value="FAD_PCMH"/>
    <property type="match status" value="1"/>
</dbReference>
<dbReference type="InterPro" id="IPR016167">
    <property type="entry name" value="FAD-bd_PCMH_sub1"/>
</dbReference>
<comment type="subcellular location">
    <subcellularLocation>
        <location evidence="3 19">Cytoplasm</location>
    </subcellularLocation>
</comment>
<evidence type="ECO:0000256" key="12">
    <source>
        <dbReference type="ARBA" id="ARBA00022960"/>
    </source>
</evidence>
<dbReference type="GO" id="GO:0071555">
    <property type="term" value="P:cell wall organization"/>
    <property type="evidence" value="ECO:0007669"/>
    <property type="project" value="UniProtKB-KW"/>
</dbReference>
<keyword evidence="14 19" id="KW-0560">Oxidoreductase</keyword>
<keyword evidence="11 19" id="KW-0521">NADP</keyword>
<dbReference type="InterPro" id="IPR006094">
    <property type="entry name" value="Oxid_FAD_bind_N"/>
</dbReference>
<dbReference type="Gene3D" id="3.90.78.10">
    <property type="entry name" value="UDP-N-acetylenolpyruvoylglucosamine reductase, C-terminal domain"/>
    <property type="match status" value="1"/>
</dbReference>
<comment type="cofactor">
    <cofactor evidence="1 19">
        <name>FAD</name>
        <dbReference type="ChEBI" id="CHEBI:57692"/>
    </cofactor>
</comment>
<dbReference type="UniPathway" id="UPA00219"/>
<feature type="active site" description="Proton donor" evidence="19">
    <location>
        <position position="239"/>
    </location>
</feature>
<keyword evidence="13 19" id="KW-0573">Peptidoglycan synthesis</keyword>
<evidence type="ECO:0000256" key="9">
    <source>
        <dbReference type="ARBA" id="ARBA00022630"/>
    </source>
</evidence>
<dbReference type="Pfam" id="PF01565">
    <property type="entry name" value="FAD_binding_4"/>
    <property type="match status" value="1"/>
</dbReference>
<dbReference type="PANTHER" id="PTHR21071:SF4">
    <property type="entry name" value="UDP-N-ACETYLENOLPYRUVOYLGLUCOSAMINE REDUCTASE"/>
    <property type="match status" value="1"/>
</dbReference>
<keyword evidence="15 19" id="KW-0131">Cell cycle</keyword>
<dbReference type="InterPro" id="IPR036318">
    <property type="entry name" value="FAD-bd_PCMH-like_sf"/>
</dbReference>
<dbReference type="GO" id="GO:0005829">
    <property type="term" value="C:cytosol"/>
    <property type="evidence" value="ECO:0007669"/>
    <property type="project" value="TreeGrafter"/>
</dbReference>
<evidence type="ECO:0000256" key="2">
    <source>
        <dbReference type="ARBA" id="ARBA00003921"/>
    </source>
</evidence>
<dbReference type="GO" id="GO:0051301">
    <property type="term" value="P:cell division"/>
    <property type="evidence" value="ECO:0007669"/>
    <property type="project" value="UniProtKB-KW"/>
</dbReference>
<dbReference type="Pfam" id="PF02873">
    <property type="entry name" value="MurB_C"/>
    <property type="match status" value="1"/>
</dbReference>
<dbReference type="GO" id="GO:0008762">
    <property type="term" value="F:UDP-N-acetylmuramate dehydrogenase activity"/>
    <property type="evidence" value="ECO:0007669"/>
    <property type="project" value="UniProtKB-UniRule"/>
</dbReference>
<feature type="domain" description="FAD-binding PCMH-type" evidence="20">
    <location>
        <begin position="32"/>
        <end position="210"/>
    </location>
</feature>
<evidence type="ECO:0000256" key="4">
    <source>
        <dbReference type="ARBA" id="ARBA00004752"/>
    </source>
</evidence>
<keyword evidence="12 19" id="KW-0133">Cell shape</keyword>
<dbReference type="EMBL" id="FR695868">
    <property type="protein sequence ID" value="CBX28050.1"/>
    <property type="molecule type" value="Genomic_DNA"/>
</dbReference>
<dbReference type="NCBIfam" id="TIGR00179">
    <property type="entry name" value="murB"/>
    <property type="match status" value="1"/>
</dbReference>
<dbReference type="NCBIfam" id="NF010480">
    <property type="entry name" value="PRK13905.1"/>
    <property type="match status" value="1"/>
</dbReference>
<sequence>MMLDQDMRKWFANYFGSKVRFDEPMSKHTYFKVGGPAEVFVAPESIEQLAELILWSVEKNVPYIVAGDGSNLLVSDKGIKGIVIVLTKCLNRIFRVKEEKESVIIKAMAGTRTQELCRFAIDEGLSGLNFALGIPGTVGGAIMMNAGTSTGTISDILESVNVMAASGDILKIEKADIDFSYRSLIWKRKINISGNEDPVILEGTFRLGKSDTLELKKEAQVILKKRNESQPTGLPCAGCFFKNPTSGKTAGQLIDMAGLKGTRIGGSNISERHANFIVNTGNASASDILALMQLVQNTVFEKFNINLQPEVKIVGI</sequence>
<accession>E1YBV6</accession>
<dbReference type="GO" id="GO:0009252">
    <property type="term" value="P:peptidoglycan biosynthetic process"/>
    <property type="evidence" value="ECO:0007669"/>
    <property type="project" value="UniProtKB-UniRule"/>
</dbReference>
<feature type="active site" evidence="19">
    <location>
        <position position="182"/>
    </location>
</feature>
<evidence type="ECO:0000256" key="15">
    <source>
        <dbReference type="ARBA" id="ARBA00023306"/>
    </source>
</evidence>
<evidence type="ECO:0000256" key="5">
    <source>
        <dbReference type="ARBA" id="ARBA00012518"/>
    </source>
</evidence>
<evidence type="ECO:0000256" key="13">
    <source>
        <dbReference type="ARBA" id="ARBA00022984"/>
    </source>
</evidence>
<keyword evidence="10 19" id="KW-0274">FAD</keyword>
<dbReference type="Gene3D" id="3.30.465.10">
    <property type="match status" value="1"/>
</dbReference>
<organism evidence="21">
    <name type="scientific">uncultured Desulfobacterium sp</name>
    <dbReference type="NCBI Taxonomy" id="201089"/>
    <lineage>
        <taxon>Bacteria</taxon>
        <taxon>Pseudomonadati</taxon>
        <taxon>Thermodesulfobacteriota</taxon>
        <taxon>Desulfobacteria</taxon>
        <taxon>Desulfobacterales</taxon>
        <taxon>Desulfobacteriaceae</taxon>
        <taxon>Desulfobacterium</taxon>
        <taxon>environmental samples</taxon>
    </lineage>
</organism>
<dbReference type="InterPro" id="IPR003170">
    <property type="entry name" value="MurB"/>
</dbReference>
<keyword evidence="16 19" id="KW-0961">Cell wall biogenesis/degradation</keyword>
<evidence type="ECO:0000313" key="21">
    <source>
        <dbReference type="EMBL" id="CBX28050.1"/>
    </source>
</evidence>
<dbReference type="Gene3D" id="3.30.43.10">
    <property type="entry name" value="Uridine Diphospho-n-acetylenolpyruvylglucosamine Reductase, domain 2"/>
    <property type="match status" value="1"/>
</dbReference>
<evidence type="ECO:0000256" key="19">
    <source>
        <dbReference type="HAMAP-Rule" id="MF_00037"/>
    </source>
</evidence>
<dbReference type="InterPro" id="IPR016169">
    <property type="entry name" value="FAD-bd_PCMH_sub2"/>
</dbReference>
<protein>
    <recommendedName>
        <fullName evidence="6 19">UDP-N-acetylenolpyruvoylglucosamine reductase</fullName>
        <ecNumber evidence="5 19">1.3.1.98</ecNumber>
    </recommendedName>
    <alternativeName>
        <fullName evidence="17 19">UDP-N-acetylmuramate dehydrogenase</fullName>
    </alternativeName>
</protein>
<dbReference type="AlphaFoldDB" id="E1YBV6"/>
<evidence type="ECO:0000256" key="8">
    <source>
        <dbReference type="ARBA" id="ARBA00022618"/>
    </source>
</evidence>
<keyword evidence="8 19" id="KW-0132">Cell division</keyword>
<evidence type="ECO:0000256" key="11">
    <source>
        <dbReference type="ARBA" id="ARBA00022857"/>
    </source>
</evidence>
<keyword evidence="9 19" id="KW-0285">Flavoprotein</keyword>
<name>E1YBV6_9BACT</name>
<evidence type="ECO:0000256" key="17">
    <source>
        <dbReference type="ARBA" id="ARBA00031026"/>
    </source>
</evidence>
<gene>
    <name evidence="19" type="primary">murB</name>
    <name evidence="21" type="ORF">N47_G33740</name>
</gene>
<dbReference type="SUPFAM" id="SSF56176">
    <property type="entry name" value="FAD-binding/transporter-associated domain-like"/>
    <property type="match status" value="1"/>
</dbReference>
<evidence type="ECO:0000259" key="20">
    <source>
        <dbReference type="PROSITE" id="PS51387"/>
    </source>
</evidence>
<keyword evidence="7 19" id="KW-0963">Cytoplasm</keyword>
<reference evidence="21" key="1">
    <citation type="journal article" date="2011" name="Environ. Microbiol.">
        <title>Genomic insights into the metabolic potential of the polycyclic aromatic hydrocarbon degrading sulfate-reducing Deltaproteobacterium N47.</title>
        <authorList>
            <person name="Bergmann F."/>
            <person name="Selesi D."/>
            <person name="Weinmaier T."/>
            <person name="Tischler P."/>
            <person name="Rattei T."/>
            <person name="Meckenstock R.U."/>
        </authorList>
    </citation>
    <scope>NUCLEOTIDE SEQUENCE</scope>
</reference>
<evidence type="ECO:0000256" key="16">
    <source>
        <dbReference type="ARBA" id="ARBA00023316"/>
    </source>
</evidence>
<comment type="pathway">
    <text evidence="4 19">Cell wall biogenesis; peptidoglycan biosynthesis.</text>
</comment>
<dbReference type="HAMAP" id="MF_00037">
    <property type="entry name" value="MurB"/>
    <property type="match status" value="1"/>
</dbReference>
<dbReference type="InterPro" id="IPR011601">
    <property type="entry name" value="MurB_C"/>
</dbReference>
<comment type="function">
    <text evidence="2 19">Cell wall formation.</text>
</comment>
<evidence type="ECO:0000256" key="7">
    <source>
        <dbReference type="ARBA" id="ARBA00022490"/>
    </source>
</evidence>
<comment type="catalytic activity">
    <reaction evidence="18 19">
        <text>UDP-N-acetyl-alpha-D-muramate + NADP(+) = UDP-N-acetyl-3-O-(1-carboxyvinyl)-alpha-D-glucosamine + NADPH + H(+)</text>
        <dbReference type="Rhea" id="RHEA:12248"/>
        <dbReference type="ChEBI" id="CHEBI:15378"/>
        <dbReference type="ChEBI" id="CHEBI:57783"/>
        <dbReference type="ChEBI" id="CHEBI:58349"/>
        <dbReference type="ChEBI" id="CHEBI:68483"/>
        <dbReference type="ChEBI" id="CHEBI:70757"/>
        <dbReference type="EC" id="1.3.1.98"/>
    </reaction>
</comment>
<evidence type="ECO:0000256" key="10">
    <source>
        <dbReference type="ARBA" id="ARBA00022827"/>
    </source>
</evidence>
<feature type="active site" evidence="19">
    <location>
        <position position="310"/>
    </location>
</feature>
<dbReference type="EC" id="1.3.1.98" evidence="5 19"/>
<evidence type="ECO:0000256" key="1">
    <source>
        <dbReference type="ARBA" id="ARBA00001974"/>
    </source>
</evidence>
<proteinExistence type="inferred from homology"/>
<evidence type="ECO:0000256" key="14">
    <source>
        <dbReference type="ARBA" id="ARBA00023002"/>
    </source>
</evidence>
<evidence type="ECO:0000256" key="3">
    <source>
        <dbReference type="ARBA" id="ARBA00004496"/>
    </source>
</evidence>
<dbReference type="InterPro" id="IPR036635">
    <property type="entry name" value="MurB_C_sf"/>
</dbReference>
<dbReference type="GO" id="GO:0071949">
    <property type="term" value="F:FAD binding"/>
    <property type="evidence" value="ECO:0007669"/>
    <property type="project" value="InterPro"/>
</dbReference>
<evidence type="ECO:0000256" key="18">
    <source>
        <dbReference type="ARBA" id="ARBA00048914"/>
    </source>
</evidence>
<evidence type="ECO:0000256" key="6">
    <source>
        <dbReference type="ARBA" id="ARBA00015188"/>
    </source>
</evidence>
<dbReference type="SUPFAM" id="SSF56194">
    <property type="entry name" value="Uridine diphospho-N-Acetylenolpyruvylglucosamine reductase, MurB, C-terminal domain"/>
    <property type="match status" value="1"/>
</dbReference>